<protein>
    <submittedName>
        <fullName evidence="1">Transcriptional regulator</fullName>
    </submittedName>
</protein>
<dbReference type="EMBL" id="CP021886">
    <property type="protein sequence ID" value="AWI34694.1"/>
    <property type="molecule type" value="Genomic_DNA"/>
</dbReference>
<proteinExistence type="predicted"/>
<organism evidence="1 2">
    <name type="scientific">Helicobacter apodemus</name>
    <dbReference type="NCBI Taxonomy" id="135569"/>
    <lineage>
        <taxon>Bacteria</taxon>
        <taxon>Pseudomonadati</taxon>
        <taxon>Campylobacterota</taxon>
        <taxon>Epsilonproteobacteria</taxon>
        <taxon>Campylobacterales</taxon>
        <taxon>Helicobacteraceae</taxon>
        <taxon>Helicobacter</taxon>
    </lineage>
</organism>
<gene>
    <name evidence="1" type="ORF">CDV25_07895</name>
</gene>
<evidence type="ECO:0000313" key="2">
    <source>
        <dbReference type="Proteomes" id="UP000244890"/>
    </source>
</evidence>
<dbReference type="Proteomes" id="UP000244890">
    <property type="component" value="Chromosome"/>
</dbReference>
<accession>A0A2U8FEW4</accession>
<evidence type="ECO:0000313" key="1">
    <source>
        <dbReference type="EMBL" id="AWI34694.1"/>
    </source>
</evidence>
<dbReference type="KEGG" id="had:CDV25_07895"/>
<reference evidence="1 2" key="1">
    <citation type="submission" date="2017-06" db="EMBL/GenBank/DDBJ databases">
        <title>Complete genome of Helicobacter apodemus.</title>
        <authorList>
            <person name="Cho S."/>
        </authorList>
    </citation>
    <scope>NUCLEOTIDE SEQUENCE [LARGE SCALE GENOMIC DNA]</scope>
    <source>
        <strain evidence="2">SNUVETPUB-15-01</strain>
    </source>
</reference>
<dbReference type="RefSeq" id="WP_108911488.1">
    <property type="nucleotide sequence ID" value="NZ_CP021886.1"/>
</dbReference>
<dbReference type="AlphaFoldDB" id="A0A2U8FEW4"/>
<dbReference type="OrthoDB" id="5329232at2"/>
<sequence>MTQRDLAGRLDINVKTLRKWKKDRPKVYRLLMIGLKAENALVSFKENIEALEQLIQSQEGEECAININDLEK</sequence>
<name>A0A2U8FEW4_9HELI</name>